<gene>
    <name evidence="2" type="ORF">HERILL_LOCUS8945</name>
</gene>
<keyword evidence="1" id="KW-0732">Signal</keyword>
<evidence type="ECO:0000256" key="1">
    <source>
        <dbReference type="SAM" id="SignalP"/>
    </source>
</evidence>
<evidence type="ECO:0000313" key="3">
    <source>
        <dbReference type="Proteomes" id="UP000594454"/>
    </source>
</evidence>
<dbReference type="AlphaFoldDB" id="A0A7R8USC7"/>
<organism evidence="2 3">
    <name type="scientific">Hermetia illucens</name>
    <name type="common">Black soldier fly</name>
    <dbReference type="NCBI Taxonomy" id="343691"/>
    <lineage>
        <taxon>Eukaryota</taxon>
        <taxon>Metazoa</taxon>
        <taxon>Ecdysozoa</taxon>
        <taxon>Arthropoda</taxon>
        <taxon>Hexapoda</taxon>
        <taxon>Insecta</taxon>
        <taxon>Pterygota</taxon>
        <taxon>Neoptera</taxon>
        <taxon>Endopterygota</taxon>
        <taxon>Diptera</taxon>
        <taxon>Brachycera</taxon>
        <taxon>Stratiomyomorpha</taxon>
        <taxon>Stratiomyidae</taxon>
        <taxon>Hermetiinae</taxon>
        <taxon>Hermetia</taxon>
    </lineage>
</organism>
<dbReference type="EMBL" id="LR899011">
    <property type="protein sequence ID" value="CAD7086151.1"/>
    <property type="molecule type" value="Genomic_DNA"/>
</dbReference>
<name>A0A7R8USC7_HERIL</name>
<reference evidence="2 3" key="1">
    <citation type="submission" date="2020-11" db="EMBL/GenBank/DDBJ databases">
        <authorList>
            <person name="Wallbank WR R."/>
            <person name="Pardo Diaz C."/>
            <person name="Kozak K."/>
            <person name="Martin S."/>
            <person name="Jiggins C."/>
            <person name="Moest M."/>
            <person name="Warren A I."/>
            <person name="Generalovic N T."/>
            <person name="Byers J.R.P. K."/>
            <person name="Montejo-Kovacevich G."/>
            <person name="Yen C E."/>
        </authorList>
    </citation>
    <scope>NUCLEOTIDE SEQUENCE [LARGE SCALE GENOMIC DNA]</scope>
</reference>
<sequence length="126" mass="14099">MHTFSSKIISGIFLILIITKISKVASCKVFTFSDKISDSLSEYTLVRNNTFNCENGSFQFLRMNDTNLIKISGEILQMNEKDYLYLEGMLILPGFARKFDTGKDKVIYFGGPAGQINPRIAATILG</sequence>
<keyword evidence="3" id="KW-1185">Reference proteome</keyword>
<accession>A0A7R8USC7</accession>
<evidence type="ECO:0000313" key="2">
    <source>
        <dbReference type="EMBL" id="CAD7086151.1"/>
    </source>
</evidence>
<feature type="signal peptide" evidence="1">
    <location>
        <begin position="1"/>
        <end position="27"/>
    </location>
</feature>
<feature type="chain" id="PRO_5031007444" evidence="1">
    <location>
        <begin position="28"/>
        <end position="126"/>
    </location>
</feature>
<dbReference type="InParanoid" id="A0A7R8USC7"/>
<protein>
    <submittedName>
        <fullName evidence="2">Uncharacterized protein</fullName>
    </submittedName>
</protein>
<proteinExistence type="predicted"/>
<dbReference type="Proteomes" id="UP000594454">
    <property type="component" value="Chromosome 3"/>
</dbReference>